<evidence type="ECO:0000313" key="3">
    <source>
        <dbReference type="Proteomes" id="UP000591131"/>
    </source>
</evidence>
<dbReference type="AlphaFoldDB" id="A0A7J6LK41"/>
<accession>A0A7J6LK41</accession>
<proteinExistence type="predicted"/>
<sequence length="274" mass="31224">MTLMRITTILGLLICCEAYLDLTFTPETGQYSQFINRIEFQNDGKVNFFRQVDSDSPATVYTCVYVDKDVGDGIAIDVQGVLCTTMIKDSNGLLDGKFLTMKATYDKTYLVAQLPKGATFYVYVWPQTCYLSTDGRFVDYIYSIIVTERRARLVRQKDEISPKILYTCDSTTTIVSGGLEVKLSGIQCRKMIQDSEGQLDDNFLTLDIDLDKEVLTTKLPEGIAKWCLQQSPIPNRWRTYRTYESKLHTHFITAQGLDILTPYTAGPFEFNHHK</sequence>
<evidence type="ECO:0000256" key="1">
    <source>
        <dbReference type="SAM" id="SignalP"/>
    </source>
</evidence>
<organism evidence="2 3">
    <name type="scientific">Perkinsus chesapeaki</name>
    <name type="common">Clam parasite</name>
    <name type="synonym">Perkinsus andrewsi</name>
    <dbReference type="NCBI Taxonomy" id="330153"/>
    <lineage>
        <taxon>Eukaryota</taxon>
        <taxon>Sar</taxon>
        <taxon>Alveolata</taxon>
        <taxon>Perkinsozoa</taxon>
        <taxon>Perkinsea</taxon>
        <taxon>Perkinsida</taxon>
        <taxon>Perkinsidae</taxon>
        <taxon>Perkinsus</taxon>
    </lineage>
</organism>
<feature type="signal peptide" evidence="1">
    <location>
        <begin position="1"/>
        <end position="18"/>
    </location>
</feature>
<dbReference type="Proteomes" id="UP000591131">
    <property type="component" value="Unassembled WGS sequence"/>
</dbReference>
<gene>
    <name evidence="2" type="ORF">FOL47_007490</name>
</gene>
<protein>
    <submittedName>
        <fullName evidence="2">Uncharacterized protein</fullName>
    </submittedName>
</protein>
<dbReference type="EMBL" id="JAAPAO010000445">
    <property type="protein sequence ID" value="KAF4659635.1"/>
    <property type="molecule type" value="Genomic_DNA"/>
</dbReference>
<keyword evidence="1" id="KW-0732">Signal</keyword>
<comment type="caution">
    <text evidence="2">The sequence shown here is derived from an EMBL/GenBank/DDBJ whole genome shotgun (WGS) entry which is preliminary data.</text>
</comment>
<keyword evidence="3" id="KW-1185">Reference proteome</keyword>
<reference evidence="2 3" key="1">
    <citation type="submission" date="2020-04" db="EMBL/GenBank/DDBJ databases">
        <title>Perkinsus chesapeaki whole genome sequence.</title>
        <authorList>
            <person name="Bogema D.R."/>
        </authorList>
    </citation>
    <scope>NUCLEOTIDE SEQUENCE [LARGE SCALE GENOMIC DNA]</scope>
    <source>
        <strain evidence="2">ATCC PRA-425</strain>
    </source>
</reference>
<evidence type="ECO:0000313" key="2">
    <source>
        <dbReference type="EMBL" id="KAF4659635.1"/>
    </source>
</evidence>
<feature type="chain" id="PRO_5029747019" evidence="1">
    <location>
        <begin position="19"/>
        <end position="274"/>
    </location>
</feature>
<name>A0A7J6LK41_PERCH</name>